<dbReference type="SFLD" id="SFLDS00005">
    <property type="entry name" value="Isoprenoid_Synthase_Type_I"/>
    <property type="match status" value="1"/>
</dbReference>
<keyword evidence="11" id="KW-1185">Reference proteome</keyword>
<dbReference type="FunFam" id="1.10.600.10:FF:000021">
    <property type="entry name" value="Farnesyl pyrophosphate synthase"/>
    <property type="match status" value="1"/>
</dbReference>
<dbReference type="EMBL" id="JABFTP020000185">
    <property type="protein sequence ID" value="KAL3288630.1"/>
    <property type="molecule type" value="Genomic_DNA"/>
</dbReference>
<evidence type="ECO:0000256" key="3">
    <source>
        <dbReference type="ARBA" id="ARBA00022679"/>
    </source>
</evidence>
<keyword evidence="6" id="KW-0414">Isoprene biosynthesis</keyword>
<dbReference type="PANTHER" id="PTHR11525:SF0">
    <property type="entry name" value="FARNESYL PYROPHOSPHATE SYNTHASE"/>
    <property type="match status" value="1"/>
</dbReference>
<evidence type="ECO:0000256" key="2">
    <source>
        <dbReference type="ARBA" id="ARBA00006706"/>
    </source>
</evidence>
<comment type="similarity">
    <text evidence="2 9">Belongs to the FPP/GGPP synthase family.</text>
</comment>
<dbReference type="GO" id="GO:0046872">
    <property type="term" value="F:metal ion binding"/>
    <property type="evidence" value="ECO:0007669"/>
    <property type="project" value="UniProtKB-KW"/>
</dbReference>
<reference evidence="10 11" key="1">
    <citation type="journal article" date="2021" name="BMC Biol.">
        <title>Horizontally acquired antibacterial genes associated with adaptive radiation of ladybird beetles.</title>
        <authorList>
            <person name="Li H.S."/>
            <person name="Tang X.F."/>
            <person name="Huang Y.H."/>
            <person name="Xu Z.Y."/>
            <person name="Chen M.L."/>
            <person name="Du X.Y."/>
            <person name="Qiu B.Y."/>
            <person name="Chen P.T."/>
            <person name="Zhang W."/>
            <person name="Slipinski A."/>
            <person name="Escalona H.E."/>
            <person name="Waterhouse R.M."/>
            <person name="Zwick A."/>
            <person name="Pang H."/>
        </authorList>
    </citation>
    <scope>NUCLEOTIDE SEQUENCE [LARGE SCALE GENOMIC DNA]</scope>
    <source>
        <strain evidence="10">SYSU2018</strain>
    </source>
</reference>
<evidence type="ECO:0000256" key="5">
    <source>
        <dbReference type="ARBA" id="ARBA00022842"/>
    </source>
</evidence>
<evidence type="ECO:0000256" key="8">
    <source>
        <dbReference type="ARBA" id="ARBA00034546"/>
    </source>
</evidence>
<dbReference type="InterPro" id="IPR000092">
    <property type="entry name" value="Polyprenyl_synt"/>
</dbReference>
<comment type="caution">
    <text evidence="10">The sequence shown here is derived from an EMBL/GenBank/DDBJ whole genome shotgun (WGS) entry which is preliminary data.</text>
</comment>
<dbReference type="AlphaFoldDB" id="A0ABD2PCM9"/>
<comment type="cofactor">
    <cofactor evidence="1">
        <name>Mg(2+)</name>
        <dbReference type="ChEBI" id="CHEBI:18420"/>
    </cofactor>
</comment>
<dbReference type="SUPFAM" id="SSF48576">
    <property type="entry name" value="Terpenoid synthases"/>
    <property type="match status" value="1"/>
</dbReference>
<dbReference type="InterPro" id="IPR033749">
    <property type="entry name" value="Polyprenyl_synt_CS"/>
</dbReference>
<dbReference type="GO" id="GO:0042811">
    <property type="term" value="P:pheromone biosynthetic process"/>
    <property type="evidence" value="ECO:0007669"/>
    <property type="project" value="UniProtKB-ARBA"/>
</dbReference>
<evidence type="ECO:0000256" key="9">
    <source>
        <dbReference type="RuleBase" id="RU004466"/>
    </source>
</evidence>
<dbReference type="SFLD" id="SFLDG01017">
    <property type="entry name" value="Polyprenyl_Transferase_Like"/>
    <property type="match status" value="1"/>
</dbReference>
<dbReference type="Proteomes" id="UP001516400">
    <property type="component" value="Unassembled WGS sequence"/>
</dbReference>
<sequence length="399" mass="46002">MSSLRKTINLFKGLNSFKDFSLKKNSGGAYCLQKTSWRSLSSTRFPLQATVEQNSKKAKLVTEEERLQFDNLFPKIVEDLVNNKLLENLEEITPRFIRSLKYNVPNGKKIRGLAVVASYMSLEKPDNLTNENIRLANILGWAVEMMQAFFLVLDDLTDGSETRRGEPCWYKHQDIGLTAINDGLLLENSLYMLLKKYFSHHPCYIKLVELFHESSTITTLGQMLDCNILNVSKLTMNRYDLIVSNKTAFYSFYLPVALALYLSNNTNSEIHQHAKKILIETGKFFQVQDDFLDCFGDPNVTGKIGTDIETGKCTWLAAKAMEVASVSQKKLMEEHYGKQNPDDTKKIKELYVELDIPKLFEEFEELSFKRIQSYIQNLPQEMPHELFDRIMANTYKRIC</sequence>
<proteinExistence type="inferred from homology"/>
<organism evidence="10 11">
    <name type="scientific">Cryptolaemus montrouzieri</name>
    <dbReference type="NCBI Taxonomy" id="559131"/>
    <lineage>
        <taxon>Eukaryota</taxon>
        <taxon>Metazoa</taxon>
        <taxon>Ecdysozoa</taxon>
        <taxon>Arthropoda</taxon>
        <taxon>Hexapoda</taxon>
        <taxon>Insecta</taxon>
        <taxon>Pterygota</taxon>
        <taxon>Neoptera</taxon>
        <taxon>Endopterygota</taxon>
        <taxon>Coleoptera</taxon>
        <taxon>Polyphaga</taxon>
        <taxon>Cucujiformia</taxon>
        <taxon>Coccinelloidea</taxon>
        <taxon>Coccinellidae</taxon>
        <taxon>Scymninae</taxon>
        <taxon>Scymnini</taxon>
        <taxon>Cryptolaemus</taxon>
    </lineage>
</organism>
<evidence type="ECO:0000256" key="6">
    <source>
        <dbReference type="ARBA" id="ARBA00023229"/>
    </source>
</evidence>
<dbReference type="InterPro" id="IPR039702">
    <property type="entry name" value="FPS1-like"/>
</dbReference>
<keyword evidence="3 9" id="KW-0808">Transferase</keyword>
<evidence type="ECO:0000256" key="7">
    <source>
        <dbReference type="ARBA" id="ARBA00033740"/>
    </source>
</evidence>
<dbReference type="PANTHER" id="PTHR11525">
    <property type="entry name" value="FARNESYL-PYROPHOSPHATE SYNTHETASE"/>
    <property type="match status" value="1"/>
</dbReference>
<dbReference type="PROSITE" id="PS00723">
    <property type="entry name" value="POLYPRENYL_SYNTHASE_1"/>
    <property type="match status" value="1"/>
</dbReference>
<dbReference type="Gene3D" id="1.10.600.10">
    <property type="entry name" value="Farnesyl Diphosphate Synthase"/>
    <property type="match status" value="1"/>
</dbReference>
<dbReference type="GO" id="GO:0016765">
    <property type="term" value="F:transferase activity, transferring alkyl or aryl (other than methyl) groups"/>
    <property type="evidence" value="ECO:0007669"/>
    <property type="project" value="UniProtKB-ARBA"/>
</dbReference>
<dbReference type="GO" id="GO:0008299">
    <property type="term" value="P:isoprenoid biosynthetic process"/>
    <property type="evidence" value="ECO:0007669"/>
    <property type="project" value="UniProtKB-KW"/>
</dbReference>
<gene>
    <name evidence="10" type="ORF">HHI36_003064</name>
</gene>
<protein>
    <recommendedName>
        <fullName evidence="8">Farnesyl pyrophosphate synthase</fullName>
    </recommendedName>
</protein>
<dbReference type="InterPro" id="IPR008949">
    <property type="entry name" value="Isoprenoid_synthase_dom_sf"/>
</dbReference>
<accession>A0ABD2PCM9</accession>
<dbReference type="Pfam" id="PF00348">
    <property type="entry name" value="polyprenyl_synt"/>
    <property type="match status" value="1"/>
</dbReference>
<evidence type="ECO:0000256" key="4">
    <source>
        <dbReference type="ARBA" id="ARBA00022723"/>
    </source>
</evidence>
<keyword evidence="5" id="KW-0460">Magnesium</keyword>
<dbReference type="CDD" id="cd00685">
    <property type="entry name" value="Trans_IPPS_HT"/>
    <property type="match status" value="1"/>
</dbReference>
<evidence type="ECO:0000313" key="10">
    <source>
        <dbReference type="EMBL" id="KAL3288630.1"/>
    </source>
</evidence>
<keyword evidence="4" id="KW-0479">Metal-binding</keyword>
<comment type="pathway">
    <text evidence="7">Pheromone biosynthesis.</text>
</comment>
<evidence type="ECO:0000313" key="11">
    <source>
        <dbReference type="Proteomes" id="UP001516400"/>
    </source>
</evidence>
<name>A0ABD2PCM9_9CUCU</name>
<evidence type="ECO:0000256" key="1">
    <source>
        <dbReference type="ARBA" id="ARBA00001946"/>
    </source>
</evidence>